<protein>
    <submittedName>
        <fullName evidence="2">Ribosomal protein S18 acetylase RimI</fullName>
    </submittedName>
</protein>
<dbReference type="InterPro" id="IPR000182">
    <property type="entry name" value="GNAT_dom"/>
</dbReference>
<accession>A0A1I1UJB3</accession>
<dbReference type="GO" id="GO:0016747">
    <property type="term" value="F:acyltransferase activity, transferring groups other than amino-acyl groups"/>
    <property type="evidence" value="ECO:0007669"/>
    <property type="project" value="InterPro"/>
</dbReference>
<evidence type="ECO:0000259" key="1">
    <source>
        <dbReference type="PROSITE" id="PS51186"/>
    </source>
</evidence>
<reference evidence="3" key="1">
    <citation type="submission" date="2016-10" db="EMBL/GenBank/DDBJ databases">
        <authorList>
            <person name="Varghese N."/>
            <person name="Submissions S."/>
        </authorList>
    </citation>
    <scope>NUCLEOTIDE SEQUENCE [LARGE SCALE GENOMIC DNA]</scope>
    <source>
        <strain evidence="3">CGMCC 1.12041</strain>
    </source>
</reference>
<organism evidence="2 3">
    <name type="scientific">Massilia yuzhufengensis</name>
    <dbReference type="NCBI Taxonomy" id="1164594"/>
    <lineage>
        <taxon>Bacteria</taxon>
        <taxon>Pseudomonadati</taxon>
        <taxon>Pseudomonadota</taxon>
        <taxon>Betaproteobacteria</taxon>
        <taxon>Burkholderiales</taxon>
        <taxon>Oxalobacteraceae</taxon>
        <taxon>Telluria group</taxon>
        <taxon>Massilia</taxon>
    </lineage>
</organism>
<name>A0A1I1UJB3_9BURK</name>
<keyword evidence="2" id="KW-0687">Ribonucleoprotein</keyword>
<sequence>MNDEGAGMKYEARHARIPAPGFSEETIMQDSHWRLRAMRAADLAAILAVQAACYPASMQEPACVVQARIRDAGDSCAVAVDREGVCAYLFAYPSRLGKVTPLDGLFTVAPDADALYLHDLAVAPRALGRGLARALVGYLLEAAHRRGLPASALVSVQGSEGFWSALGYRASAPACPQARAALASYPGGAQYMTRVLTGPGAPLPNC</sequence>
<dbReference type="PROSITE" id="PS51186">
    <property type="entry name" value="GNAT"/>
    <property type="match status" value="1"/>
</dbReference>
<dbReference type="STRING" id="1164594.SAMN05216204_13412"/>
<keyword evidence="3" id="KW-1185">Reference proteome</keyword>
<dbReference type="EMBL" id="FOLD01000034">
    <property type="protein sequence ID" value="SFD70859.1"/>
    <property type="molecule type" value="Genomic_DNA"/>
</dbReference>
<dbReference type="SUPFAM" id="SSF55729">
    <property type="entry name" value="Acyl-CoA N-acyltransferases (Nat)"/>
    <property type="match status" value="1"/>
</dbReference>
<evidence type="ECO:0000313" key="3">
    <source>
        <dbReference type="Proteomes" id="UP000198639"/>
    </source>
</evidence>
<dbReference type="AlphaFoldDB" id="A0A1I1UJB3"/>
<dbReference type="Gene3D" id="3.40.630.30">
    <property type="match status" value="1"/>
</dbReference>
<dbReference type="Proteomes" id="UP000198639">
    <property type="component" value="Unassembled WGS sequence"/>
</dbReference>
<dbReference type="InterPro" id="IPR016181">
    <property type="entry name" value="Acyl_CoA_acyltransferase"/>
</dbReference>
<evidence type="ECO:0000313" key="2">
    <source>
        <dbReference type="EMBL" id="SFD70859.1"/>
    </source>
</evidence>
<feature type="domain" description="N-acetyltransferase" evidence="1">
    <location>
        <begin position="33"/>
        <end position="197"/>
    </location>
</feature>
<dbReference type="GO" id="GO:0005840">
    <property type="term" value="C:ribosome"/>
    <property type="evidence" value="ECO:0007669"/>
    <property type="project" value="UniProtKB-KW"/>
</dbReference>
<dbReference type="CDD" id="cd04301">
    <property type="entry name" value="NAT_SF"/>
    <property type="match status" value="1"/>
</dbReference>
<proteinExistence type="predicted"/>
<keyword evidence="2" id="KW-0689">Ribosomal protein</keyword>
<dbReference type="Pfam" id="PF00583">
    <property type="entry name" value="Acetyltransf_1"/>
    <property type="match status" value="1"/>
</dbReference>
<gene>
    <name evidence="2" type="ORF">SAMN05216204_13412</name>
</gene>